<protein>
    <recommendedName>
        <fullName evidence="1">Peptidase C45 hydrolase domain-containing protein</fullName>
    </recommendedName>
</protein>
<feature type="domain" description="Peptidase C45 hydrolase" evidence="1">
    <location>
        <begin position="57"/>
        <end position="254"/>
    </location>
</feature>
<dbReference type="InterPro" id="IPR005079">
    <property type="entry name" value="Peptidase_C45_hydrolase"/>
</dbReference>
<feature type="non-terminal residue" evidence="2">
    <location>
        <position position="1"/>
    </location>
</feature>
<name>A0A382RAG8_9ZZZZ</name>
<dbReference type="AlphaFoldDB" id="A0A382RAG8"/>
<reference evidence="2" key="1">
    <citation type="submission" date="2018-05" db="EMBL/GenBank/DDBJ databases">
        <authorList>
            <person name="Lanie J.A."/>
            <person name="Ng W.-L."/>
            <person name="Kazmierczak K.M."/>
            <person name="Andrzejewski T.M."/>
            <person name="Davidsen T.M."/>
            <person name="Wayne K.J."/>
            <person name="Tettelin H."/>
            <person name="Glass J.I."/>
            <person name="Rusch D."/>
            <person name="Podicherti R."/>
            <person name="Tsui H.-C.T."/>
            <person name="Winkler M.E."/>
        </authorList>
    </citation>
    <scope>NUCLEOTIDE SEQUENCE</scope>
</reference>
<evidence type="ECO:0000313" key="2">
    <source>
        <dbReference type="EMBL" id="SVC94175.1"/>
    </source>
</evidence>
<dbReference type="InterPro" id="IPR047801">
    <property type="entry name" value="Peptidase_C45"/>
</dbReference>
<dbReference type="NCBIfam" id="NF040521">
    <property type="entry name" value="C45_proenzyme"/>
    <property type="match status" value="1"/>
</dbReference>
<evidence type="ECO:0000259" key="1">
    <source>
        <dbReference type="Pfam" id="PF03417"/>
    </source>
</evidence>
<accession>A0A382RAG8</accession>
<dbReference type="PANTHER" id="PTHR34180">
    <property type="entry name" value="PEPTIDASE C45"/>
    <property type="match status" value="1"/>
</dbReference>
<dbReference type="Pfam" id="PF03417">
    <property type="entry name" value="AAT"/>
    <property type="match status" value="1"/>
</dbReference>
<dbReference type="Gene3D" id="3.60.60.10">
    <property type="entry name" value="Penicillin V Acylase, Chain A"/>
    <property type="match status" value="1"/>
</dbReference>
<gene>
    <name evidence="2" type="ORF">METZ01_LOCUS347029</name>
</gene>
<dbReference type="InterPro" id="IPR047794">
    <property type="entry name" value="C45_proenzyme-like"/>
</dbReference>
<dbReference type="PANTHER" id="PTHR34180:SF1">
    <property type="entry name" value="BETA-ALANYL-DOPAMINE_CARCININE HYDROLASE"/>
    <property type="match status" value="1"/>
</dbReference>
<sequence length="294" mass="31909">AEEYSADMLAELRGVSDSSGVCLANLMPLQIRNQLQPEADAGCTSFSIAPASQADHHAVVGQNWDNDPALDPFTIILTRRPEGQPTHMNITQAGLVAYIGLNEAGIGVCMNTLPAPSRNVGVPHYFTVRGIYQSESIEDAVHAVRRAHRAIPSNVMLATPEGPADLEVTVDDVHVLGDEGSGIVTHTNHCLHPQLVPINDDFPELIESGPRKCRVDGLLRKAAKPLTLDDLKAVLSDHDNHPTSICRHPNDHPENGYWTSVFSVLIEADAGLMHVSRGNPCEQPYETYSLIQSQ</sequence>
<proteinExistence type="predicted"/>
<dbReference type="Gene3D" id="1.10.10.2120">
    <property type="match status" value="1"/>
</dbReference>
<dbReference type="EMBL" id="UINC01119985">
    <property type="protein sequence ID" value="SVC94175.1"/>
    <property type="molecule type" value="Genomic_DNA"/>
</dbReference>
<organism evidence="2">
    <name type="scientific">marine metagenome</name>
    <dbReference type="NCBI Taxonomy" id="408172"/>
    <lineage>
        <taxon>unclassified sequences</taxon>
        <taxon>metagenomes</taxon>
        <taxon>ecological metagenomes</taxon>
    </lineage>
</organism>